<sequence>MGGMRKSKRANTLVLFSDHTKGIYDDRWNEGILYYTGMGKEGD</sequence>
<name>A0A2C3PL56_9BACI</name>
<evidence type="ECO:0000313" key="2">
    <source>
        <dbReference type="Proteomes" id="UP000219775"/>
    </source>
</evidence>
<gene>
    <name evidence="1" type="ORF">CN613_04150</name>
</gene>
<keyword evidence="1" id="KW-0378">Hydrolase</keyword>
<comment type="caution">
    <text evidence="1">The sequence shown here is derived from an EMBL/GenBank/DDBJ whole genome shotgun (WGS) entry which is preliminary data.</text>
</comment>
<keyword evidence="1" id="KW-0255">Endonuclease</keyword>
<dbReference type="AlphaFoldDB" id="A0A2C3PL56"/>
<dbReference type="Proteomes" id="UP000219775">
    <property type="component" value="Unassembled WGS sequence"/>
</dbReference>
<evidence type="ECO:0000313" key="1">
    <source>
        <dbReference type="EMBL" id="PEM71843.1"/>
    </source>
</evidence>
<dbReference type="EMBL" id="NUDP01000019">
    <property type="protein sequence ID" value="PEM71843.1"/>
    <property type="molecule type" value="Genomic_DNA"/>
</dbReference>
<organism evidence="1 2">
    <name type="scientific">Bacillus pseudomycoides</name>
    <dbReference type="NCBI Taxonomy" id="64104"/>
    <lineage>
        <taxon>Bacteria</taxon>
        <taxon>Bacillati</taxon>
        <taxon>Bacillota</taxon>
        <taxon>Bacilli</taxon>
        <taxon>Bacillales</taxon>
        <taxon>Bacillaceae</taxon>
        <taxon>Bacillus</taxon>
        <taxon>Bacillus cereus group</taxon>
    </lineage>
</organism>
<keyword evidence="1" id="KW-0540">Nuclease</keyword>
<reference evidence="1 2" key="1">
    <citation type="submission" date="2017-09" db="EMBL/GenBank/DDBJ databases">
        <title>Large-scale bioinformatics analysis of Bacillus genomes uncovers conserved roles of natural products in bacterial physiology.</title>
        <authorList>
            <consortium name="Agbiome Team Llc"/>
            <person name="Bleich R.M."/>
            <person name="Grubbs K.J."/>
            <person name="Santa Maria K.C."/>
            <person name="Allen S.E."/>
            <person name="Farag S."/>
            <person name="Shank E.A."/>
            <person name="Bowers A."/>
        </authorList>
    </citation>
    <scope>NUCLEOTIDE SEQUENCE [LARGE SCALE GENOMIC DNA]</scope>
    <source>
        <strain evidence="1 2">AFS009893</strain>
    </source>
</reference>
<proteinExistence type="predicted"/>
<dbReference type="GO" id="GO:0004519">
    <property type="term" value="F:endonuclease activity"/>
    <property type="evidence" value="ECO:0007669"/>
    <property type="project" value="UniProtKB-KW"/>
</dbReference>
<accession>A0A2C3PL56</accession>
<protein>
    <submittedName>
        <fullName evidence="1">Restriction endonuclease</fullName>
    </submittedName>
</protein>